<keyword evidence="2" id="KW-1185">Reference proteome</keyword>
<reference evidence="1" key="1">
    <citation type="submission" date="2024-04" db="EMBL/GenBank/DDBJ databases">
        <authorList>
            <consortium name="Molecular Ecology Group"/>
        </authorList>
    </citation>
    <scope>NUCLEOTIDE SEQUENCE</scope>
</reference>
<protein>
    <submittedName>
        <fullName evidence="1">Uncharacterized protein</fullName>
    </submittedName>
</protein>
<dbReference type="AlphaFoldDB" id="A0AAV2N6I2"/>
<dbReference type="Proteomes" id="UP001497644">
    <property type="component" value="Chromosome 10"/>
</dbReference>
<proteinExistence type="predicted"/>
<name>A0AAV2N6I2_9HYME</name>
<organism evidence="1 2">
    <name type="scientific">Lasius platythorax</name>
    <dbReference type="NCBI Taxonomy" id="488582"/>
    <lineage>
        <taxon>Eukaryota</taxon>
        <taxon>Metazoa</taxon>
        <taxon>Ecdysozoa</taxon>
        <taxon>Arthropoda</taxon>
        <taxon>Hexapoda</taxon>
        <taxon>Insecta</taxon>
        <taxon>Pterygota</taxon>
        <taxon>Neoptera</taxon>
        <taxon>Endopterygota</taxon>
        <taxon>Hymenoptera</taxon>
        <taxon>Apocrita</taxon>
        <taxon>Aculeata</taxon>
        <taxon>Formicoidea</taxon>
        <taxon>Formicidae</taxon>
        <taxon>Formicinae</taxon>
        <taxon>Lasius</taxon>
        <taxon>Lasius</taxon>
    </lineage>
</organism>
<evidence type="ECO:0000313" key="2">
    <source>
        <dbReference type="Proteomes" id="UP001497644"/>
    </source>
</evidence>
<evidence type="ECO:0000313" key="1">
    <source>
        <dbReference type="EMBL" id="CAL1674760.1"/>
    </source>
</evidence>
<accession>A0AAV2N6I2</accession>
<gene>
    <name evidence="1" type="ORF">LPLAT_LOCUS1315</name>
</gene>
<dbReference type="EMBL" id="OZ034833">
    <property type="protein sequence ID" value="CAL1674760.1"/>
    <property type="molecule type" value="Genomic_DNA"/>
</dbReference>
<sequence length="145" mass="17316">MSLDRLIPQKDPNSHPLVTLISATNLRRCPHIQIIKQVFIIYLARHHYFTYQEYAIIKIKRQRSIPRLRHSRNITRKLHANTQHKLVLRAGFTSIILWTLKRIFNHPRHWQLQSDPEPINRAGYRSWILEKRRISDVVFLGISGK</sequence>